<reference evidence="3" key="1">
    <citation type="journal article" date="2019" name="Int. J. Syst. Evol. Microbiol.">
        <title>The Global Catalogue of Microorganisms (GCM) 10K type strain sequencing project: providing services to taxonomists for standard genome sequencing and annotation.</title>
        <authorList>
            <consortium name="The Broad Institute Genomics Platform"/>
            <consortium name="The Broad Institute Genome Sequencing Center for Infectious Disease"/>
            <person name="Wu L."/>
            <person name="Ma J."/>
        </authorList>
    </citation>
    <scope>NUCLEOTIDE SEQUENCE [LARGE SCALE GENOMIC DNA]</scope>
    <source>
        <strain evidence="3">KCTC 33676</strain>
    </source>
</reference>
<dbReference type="Pfam" id="PF06189">
    <property type="entry name" value="5-nucleotidase"/>
    <property type="match status" value="1"/>
</dbReference>
<feature type="region of interest" description="Disordered" evidence="1">
    <location>
        <begin position="309"/>
        <end position="333"/>
    </location>
</feature>
<proteinExistence type="predicted"/>
<feature type="compositionally biased region" description="Polar residues" evidence="1">
    <location>
        <begin position="316"/>
        <end position="325"/>
    </location>
</feature>
<protein>
    <submittedName>
        <fullName evidence="2">5'-nucleotidase</fullName>
    </submittedName>
</protein>
<dbReference type="EMBL" id="JBHUMM010000043">
    <property type="protein sequence ID" value="MFD2673083.1"/>
    <property type="molecule type" value="Genomic_DNA"/>
</dbReference>
<accession>A0ABW5RDG7</accession>
<evidence type="ECO:0000313" key="3">
    <source>
        <dbReference type="Proteomes" id="UP001597497"/>
    </source>
</evidence>
<sequence>MPYEIENKFVIAVASSALFDLSESDRVYQVEGEDKYRAYQREHENDVLQQGVAFPLIKRLLGMNGTSPDDQLVEVVLLSRNDPDTGLRVFKTIEHYGLPISRAAFVTGNNPVKYMNAFNATLFLSANPQDVQEAVKEGFPAGCIYPSDYQDNEEDAELRLAFDFDGIIADDSAERVFQEGKVLNQFHQHERMKAAIPLPAGPIFRFFKEISKLQKKELEKAKKDTDYKPKIRIGIATARNAPAHERVITTLREQDIRVDEAFFLGGIDKSRVLKEFRPHIFFDDQVSHIASVARHFPCVHVPFGVANDQSNEKNETQTYEVQQGGNDHESRSQ</sequence>
<gene>
    <name evidence="2" type="ORF">ACFSUC_16045</name>
</gene>
<dbReference type="PANTHER" id="PTHR31367:SF5">
    <property type="entry name" value="CYTOSOLIC 5'-NUCLEOTIDASE 1A"/>
    <property type="match status" value="1"/>
</dbReference>
<dbReference type="Proteomes" id="UP001597497">
    <property type="component" value="Unassembled WGS sequence"/>
</dbReference>
<dbReference type="RefSeq" id="WP_379930639.1">
    <property type="nucleotide sequence ID" value="NZ_JBHUMM010000043.1"/>
</dbReference>
<evidence type="ECO:0000313" key="2">
    <source>
        <dbReference type="EMBL" id="MFD2673083.1"/>
    </source>
</evidence>
<evidence type="ECO:0000256" key="1">
    <source>
        <dbReference type="SAM" id="MobiDB-lite"/>
    </source>
</evidence>
<dbReference type="InterPro" id="IPR010394">
    <property type="entry name" value="5-nucleotidase"/>
</dbReference>
<name>A0ABW5RDG7_9BACL</name>
<keyword evidence="3" id="KW-1185">Reference proteome</keyword>
<dbReference type="PANTHER" id="PTHR31367">
    <property type="entry name" value="CYTOSOLIC 5'-NUCLEOTIDASE 1 FAMILY MEMBER"/>
    <property type="match status" value="1"/>
</dbReference>
<comment type="caution">
    <text evidence="2">The sequence shown here is derived from an EMBL/GenBank/DDBJ whole genome shotgun (WGS) entry which is preliminary data.</text>
</comment>
<organism evidence="2 3">
    <name type="scientific">Marinicrinis sediminis</name>
    <dbReference type="NCBI Taxonomy" id="1652465"/>
    <lineage>
        <taxon>Bacteria</taxon>
        <taxon>Bacillati</taxon>
        <taxon>Bacillota</taxon>
        <taxon>Bacilli</taxon>
        <taxon>Bacillales</taxon>
        <taxon>Paenibacillaceae</taxon>
    </lineage>
</organism>